<feature type="short sequence motif" description="GXGXXG" evidence="2">
    <location>
        <begin position="14"/>
        <end position="19"/>
    </location>
</feature>
<dbReference type="OrthoDB" id="5290098at2"/>
<proteinExistence type="predicted"/>
<dbReference type="InterPro" id="IPR052580">
    <property type="entry name" value="Lipid_Hydrolase"/>
</dbReference>
<dbReference type="GO" id="GO:0016042">
    <property type="term" value="P:lipid catabolic process"/>
    <property type="evidence" value="ECO:0007669"/>
    <property type="project" value="UniProtKB-UniRule"/>
</dbReference>
<dbReference type="Proteomes" id="UP000239469">
    <property type="component" value="Unassembled WGS sequence"/>
</dbReference>
<keyword evidence="3" id="KW-0812">Transmembrane</keyword>
<evidence type="ECO:0000313" key="6">
    <source>
        <dbReference type="Proteomes" id="UP000239469"/>
    </source>
</evidence>
<dbReference type="PANTHER" id="PTHR46394:SF1">
    <property type="entry name" value="PNPLA DOMAIN-CONTAINING PROTEIN"/>
    <property type="match status" value="1"/>
</dbReference>
<keyword evidence="2" id="KW-0442">Lipid degradation</keyword>
<name>A0A2S9X5Y6_9NEIS</name>
<dbReference type="PANTHER" id="PTHR46394">
    <property type="entry name" value="ANNEXIN"/>
    <property type="match status" value="1"/>
</dbReference>
<keyword evidence="3" id="KW-0472">Membrane</keyword>
<feature type="short sequence motif" description="GXSXG" evidence="2">
    <location>
        <begin position="41"/>
        <end position="45"/>
    </location>
</feature>
<feature type="active site" description="Nucleophile" evidence="2">
    <location>
        <position position="43"/>
    </location>
</feature>
<dbReference type="SUPFAM" id="SSF52151">
    <property type="entry name" value="FabD/lysophospholipase-like"/>
    <property type="match status" value="1"/>
</dbReference>
<sequence>MPKKKINAFAVFEGGGIKGIALSGAYDVAIKSHLTVIGHAGASVGSIIAFLANCGMTGEEIKNLISENHTKIFGKKLRLIYKLWNKKYIILQALIAIYVLCKLLLHKGIYDGKDLELLLNDTAKNKLGLEPGFTFSDLQKKTRKPLKIIATDLIAGKPIFYSHAETPSSCVVSAIIASSSYPFVFTPRSIDVGEISTLQIDGGISSNLPTFFFNNESIENKCGIFCFNLKKHRSHENTSQGLFSYIFSIIDAAIEADSHITRRLVEGTHTIPVEVPDDVTTFKIDIDKKVIDNLFNSGYRSANDYFVKLEEEHSRPPKEKAERLTESLASLGAFEKMAQKIKHSIIEGIYSPTPDSDAIDLWIYLPTIYSTFVSIASTEEASFKEVSDPRTLVNECWESIEFKIEKSKDNLVKKLAYPIALNGNKVGVLYIKFKIKTPIGYILDSEKNELKDKLLENLKLFNIILFLMTASNVRQKSSSILISNSQINEQQEN</sequence>
<dbReference type="InterPro" id="IPR016035">
    <property type="entry name" value="Acyl_Trfase/lysoPLipase"/>
</dbReference>
<dbReference type="Pfam" id="PF01734">
    <property type="entry name" value="Patatin"/>
    <property type="match status" value="1"/>
</dbReference>
<reference evidence="5 6" key="1">
    <citation type="submission" date="2017-01" db="EMBL/GenBank/DDBJ databases">
        <title>New insights into the genetic diversity of Chromobacterium isolated from tropical freshwater lake.</title>
        <authorList>
            <person name="Santos A.B."/>
            <person name="Nascimento A.M."/>
            <person name="Da Silva P.C."/>
        </authorList>
    </citation>
    <scope>NUCLEOTIDE SEQUENCE [LARGE SCALE GENOMIC DNA]</scope>
    <source>
        <strain evidence="5 6">56AF</strain>
    </source>
</reference>
<evidence type="ECO:0000256" key="1">
    <source>
        <dbReference type="ARBA" id="ARBA00023098"/>
    </source>
</evidence>
<dbReference type="AlphaFoldDB" id="A0A2S9X5Y6"/>
<protein>
    <recommendedName>
        <fullName evidence="4">PNPLA domain-containing protein</fullName>
    </recommendedName>
</protein>
<dbReference type="Gene3D" id="3.40.1090.10">
    <property type="entry name" value="Cytosolic phospholipase A2 catalytic domain"/>
    <property type="match status" value="2"/>
</dbReference>
<keyword evidence="2" id="KW-0378">Hydrolase</keyword>
<dbReference type="GO" id="GO:0016787">
    <property type="term" value="F:hydrolase activity"/>
    <property type="evidence" value="ECO:0007669"/>
    <property type="project" value="UniProtKB-UniRule"/>
</dbReference>
<evidence type="ECO:0000256" key="2">
    <source>
        <dbReference type="PROSITE-ProRule" id="PRU01161"/>
    </source>
</evidence>
<dbReference type="InterPro" id="IPR002641">
    <property type="entry name" value="PNPLA_dom"/>
</dbReference>
<comment type="caution">
    <text evidence="5">The sequence shown here is derived from an EMBL/GenBank/DDBJ whole genome shotgun (WGS) entry which is preliminary data.</text>
</comment>
<dbReference type="PROSITE" id="PS51635">
    <property type="entry name" value="PNPLA"/>
    <property type="match status" value="1"/>
</dbReference>
<evidence type="ECO:0000259" key="4">
    <source>
        <dbReference type="PROSITE" id="PS51635"/>
    </source>
</evidence>
<feature type="active site" description="Proton acceptor" evidence="2">
    <location>
        <position position="201"/>
    </location>
</feature>
<feature type="transmembrane region" description="Helical" evidence="3">
    <location>
        <begin position="88"/>
        <end position="105"/>
    </location>
</feature>
<dbReference type="RefSeq" id="WP_106076571.1">
    <property type="nucleotide sequence ID" value="NZ_MTBD01000020.1"/>
</dbReference>
<evidence type="ECO:0000313" key="5">
    <source>
        <dbReference type="EMBL" id="PRP71097.1"/>
    </source>
</evidence>
<organism evidence="5 6">
    <name type="scientific">Chromobacterium amazonense</name>
    <dbReference type="NCBI Taxonomy" id="1382803"/>
    <lineage>
        <taxon>Bacteria</taxon>
        <taxon>Pseudomonadati</taxon>
        <taxon>Pseudomonadota</taxon>
        <taxon>Betaproteobacteria</taxon>
        <taxon>Neisseriales</taxon>
        <taxon>Chromobacteriaceae</taxon>
        <taxon>Chromobacterium</taxon>
    </lineage>
</organism>
<feature type="short sequence motif" description="DGA/G" evidence="2">
    <location>
        <begin position="201"/>
        <end position="203"/>
    </location>
</feature>
<dbReference type="EMBL" id="MTBD01000020">
    <property type="protein sequence ID" value="PRP71097.1"/>
    <property type="molecule type" value="Genomic_DNA"/>
</dbReference>
<gene>
    <name evidence="5" type="ORF">BUE93_09080</name>
</gene>
<keyword evidence="3" id="KW-1133">Transmembrane helix</keyword>
<evidence type="ECO:0000256" key="3">
    <source>
        <dbReference type="SAM" id="Phobius"/>
    </source>
</evidence>
<accession>A0A2S9X5Y6</accession>
<feature type="domain" description="PNPLA" evidence="4">
    <location>
        <begin position="10"/>
        <end position="214"/>
    </location>
</feature>
<keyword evidence="1 2" id="KW-0443">Lipid metabolism</keyword>